<keyword evidence="2" id="KW-0547">Nucleotide-binding</keyword>
<feature type="domain" description="Protein kinase" evidence="5">
    <location>
        <begin position="1"/>
        <end position="161"/>
    </location>
</feature>
<dbReference type="InParanoid" id="A0A1B7MSB5"/>
<gene>
    <name evidence="6" type="ORF">K503DRAFT_696933</name>
</gene>
<protein>
    <submittedName>
        <fullName evidence="6">Kinase-like protein</fullName>
    </submittedName>
</protein>
<evidence type="ECO:0000256" key="4">
    <source>
        <dbReference type="ARBA" id="ARBA00022840"/>
    </source>
</evidence>
<evidence type="ECO:0000259" key="5">
    <source>
        <dbReference type="PROSITE" id="PS50011"/>
    </source>
</evidence>
<organism evidence="6 7">
    <name type="scientific">Rhizopogon vinicolor AM-OR11-026</name>
    <dbReference type="NCBI Taxonomy" id="1314800"/>
    <lineage>
        <taxon>Eukaryota</taxon>
        <taxon>Fungi</taxon>
        <taxon>Dikarya</taxon>
        <taxon>Basidiomycota</taxon>
        <taxon>Agaricomycotina</taxon>
        <taxon>Agaricomycetes</taxon>
        <taxon>Agaricomycetidae</taxon>
        <taxon>Boletales</taxon>
        <taxon>Suillineae</taxon>
        <taxon>Rhizopogonaceae</taxon>
        <taxon>Rhizopogon</taxon>
    </lineage>
</organism>
<dbReference type="EMBL" id="KV448496">
    <property type="protein sequence ID" value="OAX35491.1"/>
    <property type="molecule type" value="Genomic_DNA"/>
</dbReference>
<dbReference type="GO" id="GO:0000165">
    <property type="term" value="P:MAPK cascade"/>
    <property type="evidence" value="ECO:0007669"/>
    <property type="project" value="UniProtKB-ARBA"/>
</dbReference>
<evidence type="ECO:0000256" key="2">
    <source>
        <dbReference type="ARBA" id="ARBA00022741"/>
    </source>
</evidence>
<evidence type="ECO:0000256" key="1">
    <source>
        <dbReference type="ARBA" id="ARBA00022679"/>
    </source>
</evidence>
<dbReference type="InterPro" id="IPR011009">
    <property type="entry name" value="Kinase-like_dom_sf"/>
</dbReference>
<dbReference type="PANTHER" id="PTHR48016">
    <property type="entry name" value="MAP KINASE KINASE KINASE SSK2-RELATED-RELATED"/>
    <property type="match status" value="1"/>
</dbReference>
<dbReference type="Pfam" id="PF00069">
    <property type="entry name" value="Pkinase"/>
    <property type="match status" value="1"/>
</dbReference>
<evidence type="ECO:0000313" key="6">
    <source>
        <dbReference type="EMBL" id="OAX35491.1"/>
    </source>
</evidence>
<keyword evidence="1" id="KW-0808">Transferase</keyword>
<accession>A0A1B7MSB5</accession>
<dbReference type="GO" id="GO:0004672">
    <property type="term" value="F:protein kinase activity"/>
    <property type="evidence" value="ECO:0007669"/>
    <property type="project" value="InterPro"/>
</dbReference>
<dbReference type="STRING" id="1314800.A0A1B7MSB5"/>
<evidence type="ECO:0000256" key="3">
    <source>
        <dbReference type="ARBA" id="ARBA00022777"/>
    </source>
</evidence>
<name>A0A1B7MSB5_9AGAM</name>
<sequence>MKWCIWQNNVLISEKGRACLIDFGLSSMIKIGERYEYLCLNEKQPGAWRWSAPELLRDPSVSQVAVNEETPQESYVPSPSSDIYSYGCIIHQVLSGTIPWQSYLGQVPWPILKGKTPPRPHSKDMQDEDWIFILQCWLSLPSLRPFASQALKFARSRRDLVSTGNAY</sequence>
<dbReference type="InterPro" id="IPR050538">
    <property type="entry name" value="MAP_kinase_kinase_kinase"/>
</dbReference>
<reference evidence="6 7" key="1">
    <citation type="submission" date="2016-06" db="EMBL/GenBank/DDBJ databases">
        <title>Comparative genomics of the ectomycorrhizal sister species Rhizopogon vinicolor and Rhizopogon vesiculosus (Basidiomycota: Boletales) reveals a divergence of the mating type B locus.</title>
        <authorList>
            <consortium name="DOE Joint Genome Institute"/>
            <person name="Mujic A.B."/>
            <person name="Kuo A."/>
            <person name="Tritt A."/>
            <person name="Lipzen A."/>
            <person name="Chen C."/>
            <person name="Johnson J."/>
            <person name="Sharma A."/>
            <person name="Barry K."/>
            <person name="Grigoriev I.V."/>
            <person name="Spatafora J.W."/>
        </authorList>
    </citation>
    <scope>NUCLEOTIDE SEQUENCE [LARGE SCALE GENOMIC DNA]</scope>
    <source>
        <strain evidence="6 7">AM-OR11-026</strain>
    </source>
</reference>
<dbReference type="SUPFAM" id="SSF56112">
    <property type="entry name" value="Protein kinase-like (PK-like)"/>
    <property type="match status" value="1"/>
</dbReference>
<dbReference type="PANTHER" id="PTHR48016:SF56">
    <property type="entry name" value="MAPKK KINASE"/>
    <property type="match status" value="1"/>
</dbReference>
<dbReference type="Proteomes" id="UP000092154">
    <property type="component" value="Unassembled WGS sequence"/>
</dbReference>
<dbReference type="InterPro" id="IPR000719">
    <property type="entry name" value="Prot_kinase_dom"/>
</dbReference>
<dbReference type="OrthoDB" id="26722at2759"/>
<dbReference type="AlphaFoldDB" id="A0A1B7MSB5"/>
<dbReference type="GO" id="GO:0005524">
    <property type="term" value="F:ATP binding"/>
    <property type="evidence" value="ECO:0007669"/>
    <property type="project" value="UniProtKB-KW"/>
</dbReference>
<proteinExistence type="predicted"/>
<keyword evidence="4" id="KW-0067">ATP-binding</keyword>
<keyword evidence="3 6" id="KW-0418">Kinase</keyword>
<dbReference type="Gene3D" id="1.10.510.10">
    <property type="entry name" value="Transferase(Phosphotransferase) domain 1"/>
    <property type="match status" value="1"/>
</dbReference>
<evidence type="ECO:0000313" key="7">
    <source>
        <dbReference type="Proteomes" id="UP000092154"/>
    </source>
</evidence>
<dbReference type="PROSITE" id="PS50011">
    <property type="entry name" value="PROTEIN_KINASE_DOM"/>
    <property type="match status" value="1"/>
</dbReference>
<keyword evidence="7" id="KW-1185">Reference proteome</keyword>